<evidence type="ECO:0000313" key="3">
    <source>
        <dbReference type="EMBL" id="MBP2703545.1"/>
    </source>
</evidence>
<gene>
    <name evidence="3" type="ORF">JOL79_06995</name>
</gene>
<dbReference type="RefSeq" id="WP_210154856.1">
    <property type="nucleotide sequence ID" value="NZ_JAFCNB010000003.1"/>
</dbReference>
<organism evidence="3 4">
    <name type="scientific">Microbispora oryzae</name>
    <dbReference type="NCBI Taxonomy" id="2806554"/>
    <lineage>
        <taxon>Bacteria</taxon>
        <taxon>Bacillati</taxon>
        <taxon>Actinomycetota</taxon>
        <taxon>Actinomycetes</taxon>
        <taxon>Streptosporangiales</taxon>
        <taxon>Streptosporangiaceae</taxon>
        <taxon>Microbispora</taxon>
    </lineage>
</organism>
<dbReference type="SUPFAM" id="SSF47090">
    <property type="entry name" value="PGBD-like"/>
    <property type="match status" value="1"/>
</dbReference>
<dbReference type="PANTHER" id="PTHR11022:SF41">
    <property type="entry name" value="PEPTIDOGLYCAN-RECOGNITION PROTEIN LC-RELATED"/>
    <property type="match status" value="1"/>
</dbReference>
<dbReference type="SUPFAM" id="SSF55846">
    <property type="entry name" value="N-acetylmuramoyl-L-alanine amidase-like"/>
    <property type="match status" value="1"/>
</dbReference>
<dbReference type="AlphaFoldDB" id="A0A940WL95"/>
<dbReference type="InterPro" id="IPR002502">
    <property type="entry name" value="Amidase_domain"/>
</dbReference>
<dbReference type="InterPro" id="IPR036366">
    <property type="entry name" value="PGBDSf"/>
</dbReference>
<dbReference type="EMBL" id="JAFCNB010000003">
    <property type="protein sequence ID" value="MBP2703545.1"/>
    <property type="molecule type" value="Genomic_DNA"/>
</dbReference>
<dbReference type="InterPro" id="IPR015510">
    <property type="entry name" value="PGRP"/>
</dbReference>
<dbReference type="GO" id="GO:0008745">
    <property type="term" value="F:N-acetylmuramoyl-L-alanine amidase activity"/>
    <property type="evidence" value="ECO:0007669"/>
    <property type="project" value="InterPro"/>
</dbReference>
<dbReference type="Proteomes" id="UP000674234">
    <property type="component" value="Unassembled WGS sequence"/>
</dbReference>
<reference evidence="3" key="1">
    <citation type="submission" date="2021-02" db="EMBL/GenBank/DDBJ databases">
        <title>Draft genome sequence of Microbispora sp. RL4-1S isolated from rice leaves in Thailand.</title>
        <authorList>
            <person name="Muangham S."/>
            <person name="Duangmal K."/>
        </authorList>
    </citation>
    <scope>NUCLEOTIDE SEQUENCE</scope>
    <source>
        <strain evidence="3">RL4-1S</strain>
    </source>
</reference>
<evidence type="ECO:0000256" key="1">
    <source>
        <dbReference type="ARBA" id="ARBA00007553"/>
    </source>
</evidence>
<comment type="caution">
    <text evidence="3">The sequence shown here is derived from an EMBL/GenBank/DDBJ whole genome shotgun (WGS) entry which is preliminary data.</text>
</comment>
<dbReference type="Gene3D" id="1.10.101.10">
    <property type="entry name" value="PGBD-like superfamily/PGBD"/>
    <property type="match status" value="1"/>
</dbReference>
<protein>
    <submittedName>
        <fullName evidence="3">N-acetylmuramoyl-L-alanine amidase</fullName>
    </submittedName>
</protein>
<dbReference type="InterPro" id="IPR036505">
    <property type="entry name" value="Amidase/PGRP_sf"/>
</dbReference>
<evidence type="ECO:0000313" key="4">
    <source>
        <dbReference type="Proteomes" id="UP000674234"/>
    </source>
</evidence>
<name>A0A940WL95_9ACTN</name>
<dbReference type="InterPro" id="IPR006619">
    <property type="entry name" value="PGRP_domain_met/bac"/>
</dbReference>
<keyword evidence="4" id="KW-1185">Reference proteome</keyword>
<comment type="similarity">
    <text evidence="1">Belongs to the N-acetylmuramoyl-L-alanine amidase 2 family.</text>
</comment>
<accession>A0A940WL95</accession>
<dbReference type="CDD" id="cd06583">
    <property type="entry name" value="PGRP"/>
    <property type="match status" value="1"/>
</dbReference>
<feature type="domain" description="Peptidoglycan recognition protein family" evidence="2">
    <location>
        <begin position="1"/>
        <end position="147"/>
    </location>
</feature>
<proteinExistence type="inferred from homology"/>
<dbReference type="SMART" id="SM00701">
    <property type="entry name" value="PGRP"/>
    <property type="match status" value="1"/>
</dbReference>
<evidence type="ECO:0000259" key="2">
    <source>
        <dbReference type="SMART" id="SM00701"/>
    </source>
</evidence>
<sequence>MQLETRAEWGARPPKGAYDAVSSPRGVKVHYTGGRVDPGIVGDHELCELLQRSFQRQHMIENGWLDLGYTATACVHGRVMVGRGPGHLPAANGAGLNSSHYAVLCLVGNAGLVEPPDELLAGLADAIRWLRREGGAGPEIKGHRDGYATDCPGDPLYKIVKRWGRDGLPGSSASSASSDPPPFRRVLSYPPLMEGDDVRQWQRQMRRRGWAIDDDGLYGPASAAVAAEFARRKDLPGGGRVTRAVWDAAWELPVT</sequence>
<dbReference type="GO" id="GO:0009253">
    <property type="term" value="P:peptidoglycan catabolic process"/>
    <property type="evidence" value="ECO:0007669"/>
    <property type="project" value="InterPro"/>
</dbReference>
<dbReference type="GO" id="GO:0008270">
    <property type="term" value="F:zinc ion binding"/>
    <property type="evidence" value="ECO:0007669"/>
    <property type="project" value="InterPro"/>
</dbReference>
<dbReference type="InterPro" id="IPR036365">
    <property type="entry name" value="PGBD-like_sf"/>
</dbReference>
<dbReference type="Gene3D" id="3.40.80.10">
    <property type="entry name" value="Peptidoglycan recognition protein-like"/>
    <property type="match status" value="1"/>
</dbReference>
<dbReference type="PANTHER" id="PTHR11022">
    <property type="entry name" value="PEPTIDOGLYCAN RECOGNITION PROTEIN"/>
    <property type="match status" value="1"/>
</dbReference>